<dbReference type="AlphaFoldDB" id="A0A0C3NEJ0"/>
<dbReference type="Proteomes" id="UP000053257">
    <property type="component" value="Unassembled WGS sequence"/>
</dbReference>
<dbReference type="HOGENOM" id="CLU_090708_0_0_1"/>
<sequence>MAPNTVVNVQVLSPPPTNVVLGKRGRDDSTDYSQPIPYPYTKEVVEAMRLRILQLENELRAVKKQKTSAAATPKTAANAVAGPATTAAPAQDAKADAKTVKTRTKSLFDQIKKAAKGEKYQNTVRTVKIEEHFTQPDFELVFGNSGTLIQPTPTNKPTSSVWIRRYTNETDLRALFGDSYKRDQLKGHQWTVGGIHQGKSQKLPNAVQLEIHSVEVQWSKNQSKATLKVEISEEDMDKTCLGRRGGMWVFGGF</sequence>
<keyword evidence="3" id="KW-1185">Reference proteome</keyword>
<evidence type="ECO:0000313" key="3">
    <source>
        <dbReference type="Proteomes" id="UP000053257"/>
    </source>
</evidence>
<proteinExistence type="predicted"/>
<keyword evidence="1" id="KW-0175">Coiled coil</keyword>
<dbReference type="EMBL" id="KN840636">
    <property type="protein sequence ID" value="KIP03049.1"/>
    <property type="molecule type" value="Genomic_DNA"/>
</dbReference>
<gene>
    <name evidence="2" type="ORF">PHLGIDRAFT_37614</name>
</gene>
<protein>
    <submittedName>
        <fullName evidence="2">Uncharacterized protein</fullName>
    </submittedName>
</protein>
<accession>A0A0C3NEJ0</accession>
<reference evidence="2 3" key="1">
    <citation type="journal article" date="2014" name="PLoS Genet.">
        <title>Analysis of the Phlebiopsis gigantea genome, transcriptome and secretome provides insight into its pioneer colonization strategies of wood.</title>
        <authorList>
            <person name="Hori C."/>
            <person name="Ishida T."/>
            <person name="Igarashi K."/>
            <person name="Samejima M."/>
            <person name="Suzuki H."/>
            <person name="Master E."/>
            <person name="Ferreira P."/>
            <person name="Ruiz-Duenas F.J."/>
            <person name="Held B."/>
            <person name="Canessa P."/>
            <person name="Larrondo L.F."/>
            <person name="Schmoll M."/>
            <person name="Druzhinina I.S."/>
            <person name="Kubicek C.P."/>
            <person name="Gaskell J.A."/>
            <person name="Kersten P."/>
            <person name="St John F."/>
            <person name="Glasner J."/>
            <person name="Sabat G."/>
            <person name="Splinter BonDurant S."/>
            <person name="Syed K."/>
            <person name="Yadav J."/>
            <person name="Mgbeahuruike A.C."/>
            <person name="Kovalchuk A."/>
            <person name="Asiegbu F.O."/>
            <person name="Lackner G."/>
            <person name="Hoffmeister D."/>
            <person name="Rencoret J."/>
            <person name="Gutierrez A."/>
            <person name="Sun H."/>
            <person name="Lindquist E."/>
            <person name="Barry K."/>
            <person name="Riley R."/>
            <person name="Grigoriev I.V."/>
            <person name="Henrissat B."/>
            <person name="Kues U."/>
            <person name="Berka R.M."/>
            <person name="Martinez A.T."/>
            <person name="Covert S.F."/>
            <person name="Blanchette R.A."/>
            <person name="Cullen D."/>
        </authorList>
    </citation>
    <scope>NUCLEOTIDE SEQUENCE [LARGE SCALE GENOMIC DNA]</scope>
    <source>
        <strain evidence="2 3">11061_1 CR5-6</strain>
    </source>
</reference>
<dbReference type="OrthoDB" id="2743634at2759"/>
<evidence type="ECO:0000256" key="1">
    <source>
        <dbReference type="SAM" id="Coils"/>
    </source>
</evidence>
<feature type="coiled-coil region" evidence="1">
    <location>
        <begin position="45"/>
        <end position="72"/>
    </location>
</feature>
<evidence type="ECO:0000313" key="2">
    <source>
        <dbReference type="EMBL" id="KIP03049.1"/>
    </source>
</evidence>
<organism evidence="2 3">
    <name type="scientific">Phlebiopsis gigantea (strain 11061_1 CR5-6)</name>
    <name type="common">White-rot fungus</name>
    <name type="synonym">Peniophora gigantea</name>
    <dbReference type="NCBI Taxonomy" id="745531"/>
    <lineage>
        <taxon>Eukaryota</taxon>
        <taxon>Fungi</taxon>
        <taxon>Dikarya</taxon>
        <taxon>Basidiomycota</taxon>
        <taxon>Agaricomycotina</taxon>
        <taxon>Agaricomycetes</taxon>
        <taxon>Polyporales</taxon>
        <taxon>Phanerochaetaceae</taxon>
        <taxon>Phlebiopsis</taxon>
    </lineage>
</organism>
<name>A0A0C3NEJ0_PHLG1</name>